<name>A0A0D8XNT8_DICVI</name>
<dbReference type="AlphaFoldDB" id="A0A0D8XNT8"/>
<accession>A0A0D8XNT8</accession>
<dbReference type="SUPFAM" id="SSF48056">
    <property type="entry name" value="Di-copper centre-containing domain"/>
    <property type="match status" value="1"/>
</dbReference>
<sequence length="175" mass="20191">MGKSHSSSNDAIFLFHHSMIDLIFEAWRQKMQASQCDLIVYYEINSRTERESDYPASDENCFPPWHNIDSIMPMLHPLTNGRALSNGYTDELYEFAPRPNCTRKKPDCGSKYLFCHISEMDGAHCMAKIRLGGKCTGFEGTKICYVGECINGICQNKDRSIVEKQYRNRNDIWLM</sequence>
<keyword evidence="3" id="KW-1185">Reference proteome</keyword>
<evidence type="ECO:0000313" key="2">
    <source>
        <dbReference type="EMBL" id="KJH45412.1"/>
    </source>
</evidence>
<dbReference type="OrthoDB" id="6132182at2759"/>
<evidence type="ECO:0000313" key="3">
    <source>
        <dbReference type="Proteomes" id="UP000053766"/>
    </source>
</evidence>
<reference evidence="3" key="2">
    <citation type="journal article" date="2016" name="Sci. Rep.">
        <title>Dictyocaulus viviparus genome, variome and transcriptome elucidate lungworm biology and support future intervention.</title>
        <authorList>
            <person name="McNulty S.N."/>
            <person name="Strube C."/>
            <person name="Rosa B.A."/>
            <person name="Martin J.C."/>
            <person name="Tyagi R."/>
            <person name="Choi Y.J."/>
            <person name="Wang Q."/>
            <person name="Hallsworth Pepin K."/>
            <person name="Zhang X."/>
            <person name="Ozersky P."/>
            <person name="Wilson R.K."/>
            <person name="Sternberg P.W."/>
            <person name="Gasser R.B."/>
            <person name="Mitreva M."/>
        </authorList>
    </citation>
    <scope>NUCLEOTIDE SEQUENCE [LARGE SCALE GENOMIC DNA]</scope>
    <source>
        <strain evidence="3">HannoverDv2000</strain>
    </source>
</reference>
<evidence type="ECO:0000259" key="1">
    <source>
        <dbReference type="Pfam" id="PF00264"/>
    </source>
</evidence>
<organism evidence="2 3">
    <name type="scientific">Dictyocaulus viviparus</name>
    <name type="common">Bovine lungworm</name>
    <dbReference type="NCBI Taxonomy" id="29172"/>
    <lineage>
        <taxon>Eukaryota</taxon>
        <taxon>Metazoa</taxon>
        <taxon>Ecdysozoa</taxon>
        <taxon>Nematoda</taxon>
        <taxon>Chromadorea</taxon>
        <taxon>Rhabditida</taxon>
        <taxon>Rhabditina</taxon>
        <taxon>Rhabditomorpha</taxon>
        <taxon>Strongyloidea</taxon>
        <taxon>Metastrongylidae</taxon>
        <taxon>Dictyocaulus</taxon>
    </lineage>
</organism>
<dbReference type="Pfam" id="PF00264">
    <property type="entry name" value="Tyrosinase"/>
    <property type="match status" value="1"/>
</dbReference>
<dbReference type="InterPro" id="IPR002227">
    <property type="entry name" value="Tyrosinase_Cu-bd"/>
</dbReference>
<proteinExistence type="predicted"/>
<dbReference type="InterPro" id="IPR008922">
    <property type="entry name" value="Di-copper_centre_dom_sf"/>
</dbReference>
<gene>
    <name evidence="2" type="ORF">DICVIV_08536</name>
</gene>
<protein>
    <recommendedName>
        <fullName evidence="1">Tyrosinase copper-binding domain-containing protein</fullName>
    </recommendedName>
</protein>
<dbReference type="EMBL" id="KN716409">
    <property type="protein sequence ID" value="KJH45412.1"/>
    <property type="molecule type" value="Genomic_DNA"/>
</dbReference>
<reference evidence="2 3" key="1">
    <citation type="submission" date="2013-11" db="EMBL/GenBank/DDBJ databases">
        <title>Draft genome of the bovine lungworm Dictyocaulus viviparus.</title>
        <authorList>
            <person name="Mitreva M."/>
        </authorList>
    </citation>
    <scope>NUCLEOTIDE SEQUENCE [LARGE SCALE GENOMIC DNA]</scope>
    <source>
        <strain evidence="2 3">HannoverDv2000</strain>
    </source>
</reference>
<dbReference type="Proteomes" id="UP000053766">
    <property type="component" value="Unassembled WGS sequence"/>
</dbReference>
<feature type="domain" description="Tyrosinase copper-binding" evidence="1">
    <location>
        <begin position="1"/>
        <end position="30"/>
    </location>
</feature>
<dbReference type="Gene3D" id="1.10.1280.10">
    <property type="entry name" value="Di-copper center containing domain from catechol oxidase"/>
    <property type="match status" value="1"/>
</dbReference>
<dbReference type="GO" id="GO:0016491">
    <property type="term" value="F:oxidoreductase activity"/>
    <property type="evidence" value="ECO:0007669"/>
    <property type="project" value="InterPro"/>
</dbReference>